<proteinExistence type="predicted"/>
<dbReference type="EMBL" id="SNRW01000339">
    <property type="protein sequence ID" value="KAA6401749.1"/>
    <property type="molecule type" value="Genomic_DNA"/>
</dbReference>
<name>A0A5J4X5E7_9EUKA</name>
<reference evidence="3 4" key="1">
    <citation type="submission" date="2019-03" db="EMBL/GenBank/DDBJ databases">
        <title>Single cell metagenomics reveals metabolic interactions within the superorganism composed of flagellate Streblomastix strix and complex community of Bacteroidetes bacteria on its surface.</title>
        <authorList>
            <person name="Treitli S.C."/>
            <person name="Kolisko M."/>
            <person name="Husnik F."/>
            <person name="Keeling P."/>
            <person name="Hampl V."/>
        </authorList>
    </citation>
    <scope>NUCLEOTIDE SEQUENCE [LARGE SCALE GENOMIC DNA]</scope>
    <source>
        <strain evidence="3">ST1C</strain>
    </source>
</reference>
<feature type="region of interest" description="Disordered" evidence="1">
    <location>
        <begin position="281"/>
        <end position="304"/>
    </location>
</feature>
<evidence type="ECO:0000256" key="1">
    <source>
        <dbReference type="SAM" id="MobiDB-lite"/>
    </source>
</evidence>
<feature type="domain" description="Rab3-GAP regulatory subunit N-terminal" evidence="2">
    <location>
        <begin position="306"/>
        <end position="577"/>
    </location>
</feature>
<evidence type="ECO:0000313" key="3">
    <source>
        <dbReference type="EMBL" id="KAA6401749.1"/>
    </source>
</evidence>
<dbReference type="OrthoDB" id="2019917at2759"/>
<organism evidence="3 4">
    <name type="scientific">Streblomastix strix</name>
    <dbReference type="NCBI Taxonomy" id="222440"/>
    <lineage>
        <taxon>Eukaryota</taxon>
        <taxon>Metamonada</taxon>
        <taxon>Preaxostyla</taxon>
        <taxon>Oxymonadida</taxon>
        <taxon>Streblomastigidae</taxon>
        <taxon>Streblomastix</taxon>
    </lineage>
</organism>
<dbReference type="Pfam" id="PF14655">
    <property type="entry name" value="RAB3GAP2_N"/>
    <property type="match status" value="1"/>
</dbReference>
<dbReference type="InterPro" id="IPR032839">
    <property type="entry name" value="RAB3GAP_N"/>
</dbReference>
<feature type="region of interest" description="Disordered" evidence="1">
    <location>
        <begin position="695"/>
        <end position="752"/>
    </location>
</feature>
<evidence type="ECO:0000259" key="2">
    <source>
        <dbReference type="Pfam" id="PF14655"/>
    </source>
</evidence>
<dbReference type="Proteomes" id="UP000324800">
    <property type="component" value="Unassembled WGS sequence"/>
</dbReference>
<feature type="region of interest" description="Disordered" evidence="1">
    <location>
        <begin position="365"/>
        <end position="389"/>
    </location>
</feature>
<evidence type="ECO:0000313" key="4">
    <source>
        <dbReference type="Proteomes" id="UP000324800"/>
    </source>
</evidence>
<dbReference type="PANTHER" id="PTHR12472">
    <property type="entry name" value="RAB3-GAP REGULATORY DOMAIN"/>
    <property type="match status" value="1"/>
</dbReference>
<dbReference type="AlphaFoldDB" id="A0A5J4X5E7"/>
<feature type="compositionally biased region" description="Polar residues" evidence="1">
    <location>
        <begin position="379"/>
        <end position="389"/>
    </location>
</feature>
<feature type="compositionally biased region" description="Polar residues" evidence="1">
    <location>
        <begin position="286"/>
        <end position="304"/>
    </location>
</feature>
<feature type="region of interest" description="Disordered" evidence="1">
    <location>
        <begin position="485"/>
        <end position="508"/>
    </location>
</feature>
<comment type="caution">
    <text evidence="3">The sequence shown here is derived from an EMBL/GenBank/DDBJ whole genome shotgun (WGS) entry which is preliminary data.</text>
</comment>
<dbReference type="InterPro" id="IPR026059">
    <property type="entry name" value="Rab3GAP2"/>
</dbReference>
<gene>
    <name evidence="3" type="ORF">EZS28_002721</name>
</gene>
<protein>
    <recommendedName>
        <fullName evidence="2">Rab3-GAP regulatory subunit N-terminal domain-containing protein</fullName>
    </recommendedName>
</protein>
<sequence length="782" mass="87581">MQVAFIKSSFRLPASEKEIIVNTEGTLSPSPSLNSVLIQTDGELMLFDHCLSDPLELYSEFTDNTADPLCYATILTAQTLFDVITRRSTAFQYQHQEKNQVINALYGSNTGKTQDHADIGFYDVALVASEKGEIFFFHVPTGILLLRTIFCRGLLVGIHVTPPSISPSSLILIYHNGIIVSVSIPSLLMELTAQLAWNKAIIQYLRPQYALSHPHIPLHNPPSAKLTNFPINTSIKHSSHGFKYIDGLNDVITIASSFNGNPQNCWYLYDQSQLTRSRKTIGFPSTRPSNQFTPPQAGSPSLSESALIQNSETHVYFRFTTLGKKPFISQSQSDTNIPPVPLFKAFKKSVGSVFKLGMGLFSSKNKDDDDDDDTTNSSGQYTNSSKIKLQNHNEASMPQFLSIDHRREGVSLTLSPCSRYAAVTDTIGRVLLLDAETNIIIHVWKGVRNAQVAWLRERVHVRRNPKVALLKEKRFGVHKIRNIMDKQDRDEQKQQQETKSNQERKQYNLRSTDKLQELQLQQMQDQINILQEQVPGSSFEYITFLVIYASVIGIMEVFMIPNCTRVGSLSVGCSGVLLAPLMPLVSAAPYSPNQQCTSSKQFISQDQEPIPLIISPNIQSKYSYSSLGISPSPSLQSFQGQQYLPISQSYIHPIGDYVHQVGFMAENGMIFNVHVSVGQSFKIYLTEEQQKIVNSAQKSDVHHSSSNGILSKSDSQTRNLRSRSITSQKDLNPDQQQNSQTTPNHNPISFIQSIGNSPLLLSSKETYNINPFQRKNEQQKNE</sequence>
<dbReference type="PANTHER" id="PTHR12472:SF0">
    <property type="entry name" value="RAB3 GTPASE-ACTIVATING PROTEIN NON-CATALYTIC SUBUNIT"/>
    <property type="match status" value="1"/>
</dbReference>
<accession>A0A5J4X5E7</accession>